<dbReference type="Pfam" id="PF02548">
    <property type="entry name" value="Pantoate_transf"/>
    <property type="match status" value="1"/>
</dbReference>
<dbReference type="EMBL" id="JACHHG010000013">
    <property type="protein sequence ID" value="MBB6099607.1"/>
    <property type="molecule type" value="Genomic_DNA"/>
</dbReference>
<sequence length="274" mass="28874">MKKTVPDFAVHKGGTPMVVVTAYDYAAGQQAQAAGVDAILVGDSLGMVVLGYESTALVTLEDMIHHARAVRRGAPDTFMVVDLPFGSYQTGVNDALRASVRLVKEGMADAVKLEGGVHYQDTVRAIVSAGIPVMGHVGLLPQTAAVQGGLKVQGKSSEAAARILEDALAVEQAGAYSVVLEAVPAKLAALITSRLSIPTVGIGAGAACDGQVLVYHDLLGIFDRFRPKFVKAYAELGVTSVQALTRYALEVRERTFPGPEHGFAVKDEVLEKLY</sequence>
<comment type="subunit">
    <text evidence="3 7">Homodecamer; pentamer of dimers.</text>
</comment>
<evidence type="ECO:0000256" key="4">
    <source>
        <dbReference type="ARBA" id="ARBA00022655"/>
    </source>
</evidence>
<dbReference type="SUPFAM" id="SSF51621">
    <property type="entry name" value="Phosphoenolpyruvate/pyruvate domain"/>
    <property type="match status" value="1"/>
</dbReference>
<comment type="catalytic activity">
    <reaction evidence="7">
        <text>(6R)-5,10-methylene-5,6,7,8-tetrahydrofolate + 3-methyl-2-oxobutanoate + H2O = 2-dehydropantoate + (6S)-5,6,7,8-tetrahydrofolate</text>
        <dbReference type="Rhea" id="RHEA:11824"/>
        <dbReference type="ChEBI" id="CHEBI:11561"/>
        <dbReference type="ChEBI" id="CHEBI:11851"/>
        <dbReference type="ChEBI" id="CHEBI:15377"/>
        <dbReference type="ChEBI" id="CHEBI:15636"/>
        <dbReference type="ChEBI" id="CHEBI:57453"/>
        <dbReference type="EC" id="2.1.2.11"/>
    </reaction>
</comment>
<feature type="active site" description="Proton acceptor" evidence="7 8">
    <location>
        <position position="181"/>
    </location>
</feature>
<feature type="binding site" evidence="7 9">
    <location>
        <position position="112"/>
    </location>
    <ligand>
        <name>3-methyl-2-oxobutanoate</name>
        <dbReference type="ChEBI" id="CHEBI:11851"/>
    </ligand>
</feature>
<dbReference type="HAMAP" id="MF_00156">
    <property type="entry name" value="PanB"/>
    <property type="match status" value="1"/>
</dbReference>
<comment type="caution">
    <text evidence="11">The sequence shown here is derived from an EMBL/GenBank/DDBJ whole genome shotgun (WGS) entry which is preliminary data.</text>
</comment>
<keyword evidence="7 10" id="KW-0479">Metal-binding</keyword>
<organism evidence="11 12">
    <name type="scientific">Deinobacterium chartae</name>
    <dbReference type="NCBI Taxonomy" id="521158"/>
    <lineage>
        <taxon>Bacteria</taxon>
        <taxon>Thermotogati</taxon>
        <taxon>Deinococcota</taxon>
        <taxon>Deinococci</taxon>
        <taxon>Deinococcales</taxon>
        <taxon>Deinococcaceae</taxon>
        <taxon>Deinobacterium</taxon>
    </lineage>
</organism>
<dbReference type="InterPro" id="IPR003700">
    <property type="entry name" value="Pantoate_hydroxy_MeTrfase"/>
</dbReference>
<dbReference type="RefSeq" id="WP_183988355.1">
    <property type="nucleotide sequence ID" value="NZ_JACHHG010000013.1"/>
</dbReference>
<dbReference type="Proteomes" id="UP000569951">
    <property type="component" value="Unassembled WGS sequence"/>
</dbReference>
<comment type="pathway">
    <text evidence="1 7">Cofactor biosynthesis; (R)-pantothenate biosynthesis; (R)-pantoate from 3-methyl-2-oxobutanoate: step 1/2.</text>
</comment>
<keyword evidence="7" id="KW-0963">Cytoplasm</keyword>
<keyword evidence="12" id="KW-1185">Reference proteome</keyword>
<evidence type="ECO:0000256" key="1">
    <source>
        <dbReference type="ARBA" id="ARBA00005033"/>
    </source>
</evidence>
<evidence type="ECO:0000256" key="5">
    <source>
        <dbReference type="ARBA" id="ARBA00022679"/>
    </source>
</evidence>
<dbReference type="GO" id="GO:0008168">
    <property type="term" value="F:methyltransferase activity"/>
    <property type="evidence" value="ECO:0007669"/>
    <property type="project" value="UniProtKB-KW"/>
</dbReference>
<comment type="cofactor">
    <cofactor evidence="7 10">
        <name>Mg(2+)</name>
        <dbReference type="ChEBI" id="CHEBI:18420"/>
    </cofactor>
    <text evidence="7 10">Binds 1 Mg(2+) ion per subunit.</text>
</comment>
<dbReference type="NCBIfam" id="TIGR00222">
    <property type="entry name" value="panB"/>
    <property type="match status" value="1"/>
</dbReference>
<evidence type="ECO:0000256" key="6">
    <source>
        <dbReference type="ARBA" id="ARBA00056497"/>
    </source>
</evidence>
<evidence type="ECO:0000256" key="3">
    <source>
        <dbReference type="ARBA" id="ARBA00011424"/>
    </source>
</evidence>
<dbReference type="PIRSF" id="PIRSF000388">
    <property type="entry name" value="Pantoate_hydroxy_MeTrfase"/>
    <property type="match status" value="1"/>
</dbReference>
<dbReference type="Gene3D" id="3.20.20.60">
    <property type="entry name" value="Phosphoenolpyruvate-binding domains"/>
    <property type="match status" value="1"/>
</dbReference>
<dbReference type="GO" id="GO:0005737">
    <property type="term" value="C:cytoplasm"/>
    <property type="evidence" value="ECO:0007669"/>
    <property type="project" value="UniProtKB-SubCell"/>
</dbReference>
<evidence type="ECO:0000256" key="9">
    <source>
        <dbReference type="PIRSR" id="PIRSR000388-2"/>
    </source>
</evidence>
<dbReference type="FunFam" id="3.20.20.60:FF:000003">
    <property type="entry name" value="3-methyl-2-oxobutanoate hydroxymethyltransferase"/>
    <property type="match status" value="1"/>
</dbReference>
<feature type="binding site" evidence="7 9">
    <location>
        <begin position="43"/>
        <end position="44"/>
    </location>
    <ligand>
        <name>3-methyl-2-oxobutanoate</name>
        <dbReference type="ChEBI" id="CHEBI:11851"/>
    </ligand>
</feature>
<keyword evidence="5 7" id="KW-0808">Transferase</keyword>
<dbReference type="AlphaFoldDB" id="A0A841I1P3"/>
<feature type="binding site" evidence="7 9">
    <location>
        <position position="82"/>
    </location>
    <ligand>
        <name>3-methyl-2-oxobutanoate</name>
        <dbReference type="ChEBI" id="CHEBI:11851"/>
    </ligand>
</feature>
<dbReference type="InterPro" id="IPR040442">
    <property type="entry name" value="Pyrv_kinase-like_dom_sf"/>
</dbReference>
<dbReference type="NCBIfam" id="NF001452">
    <property type="entry name" value="PRK00311.1"/>
    <property type="match status" value="1"/>
</dbReference>
<name>A0A841I1P3_9DEIO</name>
<comment type="similarity">
    <text evidence="2 7">Belongs to the PanB family.</text>
</comment>
<accession>A0A841I1P3</accession>
<evidence type="ECO:0000256" key="7">
    <source>
        <dbReference type="HAMAP-Rule" id="MF_00156"/>
    </source>
</evidence>
<reference evidence="11 12" key="1">
    <citation type="submission" date="2020-08" db="EMBL/GenBank/DDBJ databases">
        <title>Genomic Encyclopedia of Type Strains, Phase IV (KMG-IV): sequencing the most valuable type-strain genomes for metagenomic binning, comparative biology and taxonomic classification.</title>
        <authorList>
            <person name="Goeker M."/>
        </authorList>
    </citation>
    <scope>NUCLEOTIDE SEQUENCE [LARGE SCALE GENOMIC DNA]</scope>
    <source>
        <strain evidence="11 12">DSM 21458</strain>
    </source>
</reference>
<dbReference type="GO" id="GO:0003864">
    <property type="term" value="F:3-methyl-2-oxobutanoate hydroxymethyltransferase activity"/>
    <property type="evidence" value="ECO:0007669"/>
    <property type="project" value="UniProtKB-UniRule"/>
</dbReference>
<evidence type="ECO:0000313" key="12">
    <source>
        <dbReference type="Proteomes" id="UP000569951"/>
    </source>
</evidence>
<dbReference type="PANTHER" id="PTHR20881">
    <property type="entry name" value="3-METHYL-2-OXOBUTANOATE HYDROXYMETHYLTRANSFERASE"/>
    <property type="match status" value="1"/>
</dbReference>
<evidence type="ECO:0000256" key="10">
    <source>
        <dbReference type="PIRSR" id="PIRSR000388-3"/>
    </source>
</evidence>
<keyword evidence="4 7" id="KW-0566">Pantothenate biosynthesis</keyword>
<dbReference type="UniPathway" id="UPA00028">
    <property type="reaction ID" value="UER00003"/>
</dbReference>
<dbReference type="InterPro" id="IPR015813">
    <property type="entry name" value="Pyrv/PenolPyrv_kinase-like_dom"/>
</dbReference>
<protein>
    <recommendedName>
        <fullName evidence="7">3-methyl-2-oxobutanoate hydroxymethyltransferase</fullName>
        <ecNumber evidence="7">2.1.2.11</ecNumber>
    </recommendedName>
    <alternativeName>
        <fullName evidence="7">Ketopantoate hydroxymethyltransferase</fullName>
        <shortName evidence="7">KPHMT</shortName>
    </alternativeName>
</protein>
<comment type="function">
    <text evidence="6 7">Catalyzes the reversible reaction in which hydroxymethyl group from 5,10-methylenetetrahydrofolate is transferred onto alpha-ketoisovalerate to form ketopantoate.</text>
</comment>
<dbReference type="EC" id="2.1.2.11" evidence="7"/>
<feature type="binding site" evidence="7 10">
    <location>
        <position position="82"/>
    </location>
    <ligand>
        <name>Mg(2+)</name>
        <dbReference type="ChEBI" id="CHEBI:18420"/>
    </ligand>
</feature>
<evidence type="ECO:0000256" key="8">
    <source>
        <dbReference type="PIRSR" id="PIRSR000388-1"/>
    </source>
</evidence>
<keyword evidence="11" id="KW-0489">Methyltransferase</keyword>
<proteinExistence type="inferred from homology"/>
<gene>
    <name evidence="7" type="primary">panB</name>
    <name evidence="11" type="ORF">HNR42_003060</name>
</gene>
<dbReference type="CDD" id="cd06557">
    <property type="entry name" value="KPHMT-like"/>
    <property type="match status" value="1"/>
</dbReference>
<dbReference type="GO" id="GO:0000287">
    <property type="term" value="F:magnesium ion binding"/>
    <property type="evidence" value="ECO:0007669"/>
    <property type="project" value="TreeGrafter"/>
</dbReference>
<evidence type="ECO:0000256" key="2">
    <source>
        <dbReference type="ARBA" id="ARBA00008676"/>
    </source>
</evidence>
<comment type="subcellular location">
    <subcellularLocation>
        <location evidence="7">Cytoplasm</location>
    </subcellularLocation>
</comment>
<evidence type="ECO:0000313" key="11">
    <source>
        <dbReference type="EMBL" id="MBB6099607.1"/>
    </source>
</evidence>
<feature type="binding site" evidence="7 10">
    <location>
        <position position="114"/>
    </location>
    <ligand>
        <name>Mg(2+)</name>
        <dbReference type="ChEBI" id="CHEBI:18420"/>
    </ligand>
</feature>
<dbReference type="GO" id="GO:0032259">
    <property type="term" value="P:methylation"/>
    <property type="evidence" value="ECO:0007669"/>
    <property type="project" value="UniProtKB-KW"/>
</dbReference>
<dbReference type="PANTHER" id="PTHR20881:SF0">
    <property type="entry name" value="3-METHYL-2-OXOBUTANOATE HYDROXYMETHYLTRANSFERASE"/>
    <property type="match status" value="1"/>
</dbReference>
<feature type="binding site" evidence="7 10">
    <location>
        <position position="43"/>
    </location>
    <ligand>
        <name>Mg(2+)</name>
        <dbReference type="ChEBI" id="CHEBI:18420"/>
    </ligand>
</feature>
<keyword evidence="7 10" id="KW-0460">Magnesium</keyword>
<dbReference type="GO" id="GO:0015940">
    <property type="term" value="P:pantothenate biosynthetic process"/>
    <property type="evidence" value="ECO:0007669"/>
    <property type="project" value="UniProtKB-UniRule"/>
</dbReference>